<reference evidence="1 2" key="1">
    <citation type="journal article" date="2020" name="IScience">
        <title>Genome Sequencing of the Endangered Kingdonia uniflora (Circaeasteraceae, Ranunculales) Reveals Potential Mechanisms of Evolutionary Specialization.</title>
        <authorList>
            <person name="Sun Y."/>
            <person name="Deng T."/>
            <person name="Zhang A."/>
            <person name="Moore M.J."/>
            <person name="Landis J.B."/>
            <person name="Lin N."/>
            <person name="Zhang H."/>
            <person name="Zhang X."/>
            <person name="Huang J."/>
            <person name="Zhang X."/>
            <person name="Sun H."/>
            <person name="Wang H."/>
        </authorList>
    </citation>
    <scope>NUCLEOTIDE SEQUENCE [LARGE SCALE GENOMIC DNA]</scope>
    <source>
        <strain evidence="1">TB1705</strain>
        <tissue evidence="1">Leaf</tissue>
    </source>
</reference>
<accession>A0A7J7NET4</accession>
<dbReference type="EMBL" id="JACGCM010000854">
    <property type="protein sequence ID" value="KAF6165378.1"/>
    <property type="molecule type" value="Genomic_DNA"/>
</dbReference>
<proteinExistence type="predicted"/>
<evidence type="ECO:0000313" key="2">
    <source>
        <dbReference type="Proteomes" id="UP000541444"/>
    </source>
</evidence>
<name>A0A7J7NET4_9MAGN</name>
<sequence>LFKSRLSHFLISSSFYFNPAHLLELHDLEFSLISLTYFFSRLPNSSCISSSISIF</sequence>
<dbReference type="Proteomes" id="UP000541444">
    <property type="component" value="Unassembled WGS sequence"/>
</dbReference>
<organism evidence="1 2">
    <name type="scientific">Kingdonia uniflora</name>
    <dbReference type="NCBI Taxonomy" id="39325"/>
    <lineage>
        <taxon>Eukaryota</taxon>
        <taxon>Viridiplantae</taxon>
        <taxon>Streptophyta</taxon>
        <taxon>Embryophyta</taxon>
        <taxon>Tracheophyta</taxon>
        <taxon>Spermatophyta</taxon>
        <taxon>Magnoliopsida</taxon>
        <taxon>Ranunculales</taxon>
        <taxon>Circaeasteraceae</taxon>
        <taxon>Kingdonia</taxon>
    </lineage>
</organism>
<feature type="non-terminal residue" evidence="1">
    <location>
        <position position="1"/>
    </location>
</feature>
<protein>
    <submittedName>
        <fullName evidence="1">Uncharacterized protein</fullName>
    </submittedName>
</protein>
<keyword evidence="2" id="KW-1185">Reference proteome</keyword>
<dbReference type="AlphaFoldDB" id="A0A7J7NET4"/>
<gene>
    <name evidence="1" type="ORF">GIB67_018822</name>
</gene>
<comment type="caution">
    <text evidence="1">The sequence shown here is derived from an EMBL/GenBank/DDBJ whole genome shotgun (WGS) entry which is preliminary data.</text>
</comment>
<evidence type="ECO:0000313" key="1">
    <source>
        <dbReference type="EMBL" id="KAF6165378.1"/>
    </source>
</evidence>